<dbReference type="SUPFAM" id="SSF48726">
    <property type="entry name" value="Immunoglobulin"/>
    <property type="match status" value="1"/>
</dbReference>
<dbReference type="Ensembl" id="ENSXETT00000121062">
    <property type="protein sequence ID" value="ENSXETP00000118621"/>
    <property type="gene ID" value="ENSXETG00000042084"/>
</dbReference>
<feature type="transmembrane region" description="Helical" evidence="5">
    <location>
        <begin position="267"/>
        <end position="290"/>
    </location>
</feature>
<proteinExistence type="predicted"/>
<dbReference type="GO" id="GO:0016020">
    <property type="term" value="C:membrane"/>
    <property type="evidence" value="ECO:0007669"/>
    <property type="project" value="UniProtKB-SubCell"/>
</dbReference>
<dbReference type="InterPro" id="IPR036179">
    <property type="entry name" value="Ig-like_dom_sf"/>
</dbReference>
<name>A0A803KDW9_XENTR</name>
<organism evidence="6">
    <name type="scientific">Xenopus tropicalis</name>
    <name type="common">Western clawed frog</name>
    <name type="synonym">Silurana tropicalis</name>
    <dbReference type="NCBI Taxonomy" id="8364"/>
    <lineage>
        <taxon>Eukaryota</taxon>
        <taxon>Metazoa</taxon>
        <taxon>Chordata</taxon>
        <taxon>Craniata</taxon>
        <taxon>Vertebrata</taxon>
        <taxon>Euteleostomi</taxon>
        <taxon>Amphibia</taxon>
        <taxon>Batrachia</taxon>
        <taxon>Anura</taxon>
        <taxon>Pipoidea</taxon>
        <taxon>Pipidae</taxon>
        <taxon>Xenopodinae</taxon>
        <taxon>Xenopus</taxon>
        <taxon>Silurana</taxon>
    </lineage>
</organism>
<keyword evidence="5" id="KW-1133">Transmembrane helix</keyword>
<keyword evidence="5" id="KW-0812">Transmembrane</keyword>
<reference evidence="6" key="1">
    <citation type="journal article" date="2010" name="Science">
        <title>The genome of the Western clawed frog Xenopus tropicalis.</title>
        <authorList>
            <person name="Hellsten U."/>
            <person name="Harland R.M."/>
            <person name="Gilchrist M.J."/>
            <person name="Hendrix D."/>
            <person name="Jurka J."/>
            <person name="Kapitonov V."/>
            <person name="Ovcharenko I."/>
            <person name="Putnam N.H."/>
            <person name="Shu S."/>
            <person name="Taher L."/>
            <person name="Blitz I.L."/>
            <person name="Blumberg B."/>
            <person name="Dichmann D.S."/>
            <person name="Dubchak I."/>
            <person name="Amaya E."/>
            <person name="Detter J.C."/>
            <person name="Fletcher R."/>
            <person name="Gerhard D.S."/>
            <person name="Goodstein D."/>
            <person name="Graves T."/>
            <person name="Grigoriev I.V."/>
            <person name="Grimwood J."/>
            <person name="Kawashima T."/>
            <person name="Lindquist E."/>
            <person name="Lucas S.M."/>
            <person name="Mead P.E."/>
            <person name="Mitros T."/>
            <person name="Ogino H."/>
            <person name="Ohta Y."/>
            <person name="Poliakov A.V."/>
            <person name="Pollet N."/>
            <person name="Robert J."/>
            <person name="Salamov A."/>
            <person name="Sater A.K."/>
            <person name="Schmutz J."/>
            <person name="Terry A."/>
            <person name="Vize P.D."/>
            <person name="Warren W.C."/>
            <person name="Wells D."/>
            <person name="Wills A."/>
            <person name="Wilson R.K."/>
            <person name="Zimmerman L.B."/>
            <person name="Zorn A.M."/>
            <person name="Grainger R."/>
            <person name="Grammer T."/>
            <person name="Khokha M.K."/>
            <person name="Richardson P.M."/>
            <person name="Rokhsar D.S."/>
        </authorList>
    </citation>
    <scope>NUCLEOTIDE SEQUENCE [LARGE SCALE GENOMIC DNA]</scope>
    <source>
        <strain evidence="6">Nigerian</strain>
    </source>
</reference>
<evidence type="ECO:0000313" key="6">
    <source>
        <dbReference type="Ensembl" id="ENSXETP00000118621"/>
    </source>
</evidence>
<evidence type="ECO:0000256" key="1">
    <source>
        <dbReference type="ARBA" id="ARBA00004370"/>
    </source>
</evidence>
<dbReference type="PANTHER" id="PTHR12080">
    <property type="entry name" value="SIGNALING LYMPHOCYTIC ACTIVATION MOLECULE"/>
    <property type="match status" value="1"/>
</dbReference>
<dbReference type="InParanoid" id="A0A803KDW9"/>
<dbReference type="AlphaFoldDB" id="A0A803KDW9"/>
<accession>A0A803KDW9</accession>
<evidence type="ECO:0000256" key="3">
    <source>
        <dbReference type="ARBA" id="ARBA00023136"/>
    </source>
</evidence>
<evidence type="ECO:0000256" key="2">
    <source>
        <dbReference type="ARBA" id="ARBA00022729"/>
    </source>
</evidence>
<sequence>MFDRTYLAVQLNGAICFIAWISQCCRFLSGSDTRSSTPAASTKRGIRHEVSYQAQALQMSQGKNRITQINAIEKKPITFWVHPASCFPEDISVIWKNKINSQQVAVCKANSKRIHGRFLNRIRCTRNSVTLYNLALNDSGTFTLSSTFPCKDEKEIKHYNLTVYEFVPVPHIKAELEKNTPCWCNFTLRCWVPSSAVEYSWAKLVKNHGYQHYKNGSILRATLQPESWHEEYLCSVYNPADTSSATIHVSDICPLSAPDAVSIRCDFLITVGFWLILLLFVIGAIMIILASKFYRRGSPPDSGKPMKCPD</sequence>
<evidence type="ECO:0000256" key="4">
    <source>
        <dbReference type="ARBA" id="ARBA00023180"/>
    </source>
</evidence>
<dbReference type="PANTHER" id="PTHR12080:SF121">
    <property type="entry name" value="IG-LIKE DOMAIN-CONTAINING PROTEIN-RELATED"/>
    <property type="match status" value="1"/>
</dbReference>
<comment type="subcellular location">
    <subcellularLocation>
        <location evidence="1">Membrane</location>
    </subcellularLocation>
</comment>
<dbReference type="GeneTree" id="ENSGT01030000234540"/>
<evidence type="ECO:0000256" key="5">
    <source>
        <dbReference type="SAM" id="Phobius"/>
    </source>
</evidence>
<keyword evidence="2" id="KW-0732">Signal</keyword>
<keyword evidence="3 5" id="KW-0472">Membrane</keyword>
<dbReference type="Gene3D" id="2.60.40.10">
    <property type="entry name" value="Immunoglobulins"/>
    <property type="match status" value="2"/>
</dbReference>
<reference evidence="6" key="2">
    <citation type="submission" date="2021-03" db="UniProtKB">
        <authorList>
            <consortium name="Ensembl"/>
        </authorList>
    </citation>
    <scope>IDENTIFICATION</scope>
</reference>
<dbReference type="InterPro" id="IPR013783">
    <property type="entry name" value="Ig-like_fold"/>
</dbReference>
<keyword evidence="4" id="KW-0325">Glycoprotein</keyword>
<dbReference type="InterPro" id="IPR015631">
    <property type="entry name" value="CD2/SLAM_rcpt"/>
</dbReference>
<gene>
    <name evidence="6" type="primary">LOC100488315</name>
</gene>
<protein>
    <submittedName>
        <fullName evidence="6">SLAM family member 9-like</fullName>
    </submittedName>
</protein>